<organism evidence="3 4">
    <name type="scientific">Rhizophagus clarus</name>
    <dbReference type="NCBI Taxonomy" id="94130"/>
    <lineage>
        <taxon>Eukaryota</taxon>
        <taxon>Fungi</taxon>
        <taxon>Fungi incertae sedis</taxon>
        <taxon>Mucoromycota</taxon>
        <taxon>Glomeromycotina</taxon>
        <taxon>Glomeromycetes</taxon>
        <taxon>Glomerales</taxon>
        <taxon>Glomeraceae</taxon>
        <taxon>Rhizophagus</taxon>
    </lineage>
</organism>
<feature type="region of interest" description="Disordered" evidence="1">
    <location>
        <begin position="43"/>
        <end position="75"/>
    </location>
</feature>
<dbReference type="OrthoDB" id="21678at2759"/>
<dbReference type="Proteomes" id="UP000615446">
    <property type="component" value="Unassembled WGS sequence"/>
</dbReference>
<dbReference type="AlphaFoldDB" id="A0A8H3L281"/>
<feature type="domain" description="SCA7" evidence="2">
    <location>
        <begin position="1"/>
        <end position="46"/>
    </location>
</feature>
<evidence type="ECO:0000256" key="1">
    <source>
        <dbReference type="SAM" id="MobiDB-lite"/>
    </source>
</evidence>
<gene>
    <name evidence="3" type="ORF">RCL2_000525400</name>
</gene>
<dbReference type="PANTHER" id="PTHR47805:SF1">
    <property type="entry name" value="SAGA-ASSOCIATED FACTOR 73"/>
    <property type="match status" value="1"/>
</dbReference>
<dbReference type="InterPro" id="IPR037804">
    <property type="entry name" value="SGF73"/>
</dbReference>
<comment type="caution">
    <text evidence="3">The sequence shown here is derived from an EMBL/GenBank/DDBJ whole genome shotgun (WGS) entry which is preliminary data.</text>
</comment>
<evidence type="ECO:0000313" key="3">
    <source>
        <dbReference type="EMBL" id="GES77924.1"/>
    </source>
</evidence>
<feature type="compositionally biased region" description="Basic and acidic residues" evidence="1">
    <location>
        <begin position="55"/>
        <end position="66"/>
    </location>
</feature>
<evidence type="ECO:0000259" key="2">
    <source>
        <dbReference type="PROSITE" id="PS51505"/>
    </source>
</evidence>
<dbReference type="PANTHER" id="PTHR47805">
    <property type="entry name" value="SAGA-ASSOCIATED FACTOR 73"/>
    <property type="match status" value="1"/>
</dbReference>
<name>A0A8H3L281_9GLOM</name>
<accession>A0A8H3L281</accession>
<dbReference type="InterPro" id="IPR013243">
    <property type="entry name" value="SCA7_dom"/>
</dbReference>
<dbReference type="Gene3D" id="6.10.140.1270">
    <property type="match status" value="1"/>
</dbReference>
<evidence type="ECO:0000313" key="4">
    <source>
        <dbReference type="Proteomes" id="UP000615446"/>
    </source>
</evidence>
<reference evidence="3" key="1">
    <citation type="submission" date="2019-10" db="EMBL/GenBank/DDBJ databases">
        <title>Conservation and host-specific expression of non-tandemly repeated heterogenous ribosome RNA gene in arbuscular mycorrhizal fungi.</title>
        <authorList>
            <person name="Maeda T."/>
            <person name="Kobayashi Y."/>
            <person name="Nakagawa T."/>
            <person name="Ezawa T."/>
            <person name="Yamaguchi K."/>
            <person name="Bino T."/>
            <person name="Nishimoto Y."/>
            <person name="Shigenobu S."/>
            <person name="Kawaguchi M."/>
        </authorList>
    </citation>
    <scope>NUCLEOTIDE SEQUENCE</scope>
    <source>
        <strain evidence="3">HR1</strain>
    </source>
</reference>
<sequence length="96" mass="11101">MPCTRSLTCKSHSIQMKRSVTGRLRSYDILLSQYQKKFIVRSKGDKNNLSNNNNEKQDDVEKEDVKQNISSSTPTPIVSSREIVMILLKNKLFYFS</sequence>
<dbReference type="PROSITE" id="PS51505">
    <property type="entry name" value="SCA7"/>
    <property type="match status" value="1"/>
</dbReference>
<dbReference type="Pfam" id="PF08313">
    <property type="entry name" value="SCA7"/>
    <property type="match status" value="1"/>
</dbReference>
<dbReference type="GO" id="GO:0000124">
    <property type="term" value="C:SAGA complex"/>
    <property type="evidence" value="ECO:0007669"/>
    <property type="project" value="InterPro"/>
</dbReference>
<dbReference type="EMBL" id="BLAL01000034">
    <property type="protein sequence ID" value="GES77924.1"/>
    <property type="molecule type" value="Genomic_DNA"/>
</dbReference>
<proteinExistence type="predicted"/>
<protein>
    <submittedName>
        <fullName evidence="3">SCA7-domain-containing protein</fullName>
    </submittedName>
</protein>